<dbReference type="Gene3D" id="1.25.40.10">
    <property type="entry name" value="Tetratricopeptide repeat domain"/>
    <property type="match status" value="2"/>
</dbReference>
<dbReference type="AlphaFoldDB" id="A0A9J7BQH0"/>
<organism evidence="2 3">
    <name type="scientific">Occallatibacter riparius</name>
    <dbReference type="NCBI Taxonomy" id="1002689"/>
    <lineage>
        <taxon>Bacteria</taxon>
        <taxon>Pseudomonadati</taxon>
        <taxon>Acidobacteriota</taxon>
        <taxon>Terriglobia</taxon>
        <taxon>Terriglobales</taxon>
        <taxon>Acidobacteriaceae</taxon>
        <taxon>Occallatibacter</taxon>
    </lineage>
</organism>
<dbReference type="InterPro" id="IPR019734">
    <property type="entry name" value="TPR_rpt"/>
</dbReference>
<dbReference type="InterPro" id="IPR011990">
    <property type="entry name" value="TPR-like_helical_dom_sf"/>
</dbReference>
<sequence>MIIFRGKDGRTLTVEDLRGATGRFQYELVGSRDVPAEARQLHQFAREAGEQGDYSKALALLEQASLLAPEWPYPVYDSAYTFLLMKDFDRARDCYRKTLKLSPRGFFTAITAAHTLEKEERGELPPGIYLAYLSLEWLQDPTEKARSVRELVKRCPQFAPGWKELAALAEDDGERLAALESGLAADPDAETEGMLLINRALLFDRQGDHDRAILTLGELALDPSSPADIEQIAKACLAMIVQNQSSEPQ</sequence>
<keyword evidence="1" id="KW-0802">TPR repeat</keyword>
<evidence type="ECO:0000313" key="3">
    <source>
        <dbReference type="Proteomes" id="UP001059380"/>
    </source>
</evidence>
<dbReference type="SMART" id="SM00028">
    <property type="entry name" value="TPR"/>
    <property type="match status" value="3"/>
</dbReference>
<protein>
    <recommendedName>
        <fullName evidence="4">Tetratricopeptide repeat protein</fullName>
    </recommendedName>
</protein>
<evidence type="ECO:0008006" key="4">
    <source>
        <dbReference type="Google" id="ProtNLM"/>
    </source>
</evidence>
<dbReference type="KEGG" id="orp:MOP44_25980"/>
<dbReference type="PROSITE" id="PS50005">
    <property type="entry name" value="TPR"/>
    <property type="match status" value="1"/>
</dbReference>
<evidence type="ECO:0000256" key="1">
    <source>
        <dbReference type="PROSITE-ProRule" id="PRU00339"/>
    </source>
</evidence>
<name>A0A9J7BQH0_9BACT</name>
<dbReference type="Pfam" id="PF13181">
    <property type="entry name" value="TPR_8"/>
    <property type="match status" value="1"/>
</dbReference>
<keyword evidence="3" id="KW-1185">Reference proteome</keyword>
<dbReference type="RefSeq" id="WP_260793498.1">
    <property type="nucleotide sequence ID" value="NZ_CP093313.1"/>
</dbReference>
<proteinExistence type="predicted"/>
<gene>
    <name evidence="2" type="ORF">MOP44_25980</name>
</gene>
<evidence type="ECO:0000313" key="2">
    <source>
        <dbReference type="EMBL" id="UWZ83994.1"/>
    </source>
</evidence>
<reference evidence="2" key="1">
    <citation type="submission" date="2021-04" db="EMBL/GenBank/DDBJ databases">
        <title>Phylogenetic analysis of Acidobacteriaceae.</title>
        <authorList>
            <person name="Qiu L."/>
            <person name="Zhang Q."/>
        </authorList>
    </citation>
    <scope>NUCLEOTIDE SEQUENCE</scope>
    <source>
        <strain evidence="2">DSM 25168</strain>
    </source>
</reference>
<feature type="repeat" description="TPR" evidence="1">
    <location>
        <begin position="72"/>
        <end position="105"/>
    </location>
</feature>
<accession>A0A9J7BQH0</accession>
<dbReference type="Proteomes" id="UP001059380">
    <property type="component" value="Chromosome"/>
</dbReference>
<dbReference type="EMBL" id="CP093313">
    <property type="protein sequence ID" value="UWZ83994.1"/>
    <property type="molecule type" value="Genomic_DNA"/>
</dbReference>
<dbReference type="SUPFAM" id="SSF48452">
    <property type="entry name" value="TPR-like"/>
    <property type="match status" value="1"/>
</dbReference>